<feature type="compositionally biased region" description="Pro residues" evidence="3">
    <location>
        <begin position="295"/>
        <end position="304"/>
    </location>
</feature>
<dbReference type="KEGG" id="hir:HETIRDRAFT_432387"/>
<evidence type="ECO:0000256" key="1">
    <source>
        <dbReference type="ARBA" id="ARBA00022737"/>
    </source>
</evidence>
<feature type="region of interest" description="Disordered" evidence="3">
    <location>
        <begin position="363"/>
        <end position="382"/>
    </location>
</feature>
<dbReference type="GeneID" id="20674608"/>
<dbReference type="Pfam" id="PF02985">
    <property type="entry name" value="HEAT"/>
    <property type="match status" value="1"/>
</dbReference>
<keyword evidence="1" id="KW-0677">Repeat</keyword>
<dbReference type="InterPro" id="IPR016024">
    <property type="entry name" value="ARM-type_fold"/>
</dbReference>
<protein>
    <recommendedName>
        <fullName evidence="6">TOG domain-containing protein</fullName>
    </recommendedName>
</protein>
<dbReference type="InParanoid" id="W4KL18"/>
<dbReference type="GO" id="GO:0005737">
    <property type="term" value="C:cytoplasm"/>
    <property type="evidence" value="ECO:0007669"/>
    <property type="project" value="TreeGrafter"/>
</dbReference>
<dbReference type="PANTHER" id="PTHR10648">
    <property type="entry name" value="SERINE/THREONINE-PROTEIN PHOSPHATASE PP2A 65 KDA REGULATORY SUBUNIT"/>
    <property type="match status" value="1"/>
</dbReference>
<dbReference type="SUPFAM" id="SSF48371">
    <property type="entry name" value="ARM repeat"/>
    <property type="match status" value="1"/>
</dbReference>
<dbReference type="InterPro" id="IPR011989">
    <property type="entry name" value="ARM-like"/>
</dbReference>
<dbReference type="HOGENOM" id="CLU_006095_0_0_1"/>
<gene>
    <name evidence="4" type="ORF">HETIRDRAFT_432387</name>
</gene>
<name>W4KL18_HETIT</name>
<dbReference type="OrthoDB" id="340346at2759"/>
<dbReference type="GO" id="GO:0019888">
    <property type="term" value="F:protein phosphatase regulator activity"/>
    <property type="evidence" value="ECO:0007669"/>
    <property type="project" value="TreeGrafter"/>
</dbReference>
<feature type="region of interest" description="Disordered" evidence="3">
    <location>
        <begin position="572"/>
        <end position="591"/>
    </location>
</feature>
<feature type="compositionally biased region" description="Pro residues" evidence="3">
    <location>
        <begin position="240"/>
        <end position="256"/>
    </location>
</feature>
<dbReference type="Gene3D" id="1.25.10.10">
    <property type="entry name" value="Leucine-rich Repeat Variant"/>
    <property type="match status" value="1"/>
</dbReference>
<dbReference type="InterPro" id="IPR051023">
    <property type="entry name" value="PP2A_Regulatory_Subunit_A"/>
</dbReference>
<evidence type="ECO:0000256" key="3">
    <source>
        <dbReference type="SAM" id="MobiDB-lite"/>
    </source>
</evidence>
<feature type="compositionally biased region" description="Basic and acidic residues" evidence="3">
    <location>
        <begin position="308"/>
        <end position="329"/>
    </location>
</feature>
<dbReference type="EMBL" id="KI925455">
    <property type="protein sequence ID" value="ETW85756.1"/>
    <property type="molecule type" value="Genomic_DNA"/>
</dbReference>
<dbReference type="eggNOG" id="KOG0211">
    <property type="taxonomic scope" value="Eukaryota"/>
</dbReference>
<evidence type="ECO:0000256" key="2">
    <source>
        <dbReference type="PROSITE-ProRule" id="PRU00103"/>
    </source>
</evidence>
<feature type="compositionally biased region" description="Polar residues" evidence="3">
    <location>
        <begin position="363"/>
        <end position="377"/>
    </location>
</feature>
<feature type="compositionally biased region" description="Low complexity" evidence="3">
    <location>
        <begin position="257"/>
        <end position="268"/>
    </location>
</feature>
<evidence type="ECO:0008006" key="6">
    <source>
        <dbReference type="Google" id="ProtNLM"/>
    </source>
</evidence>
<dbReference type="AlphaFoldDB" id="W4KL18"/>
<feature type="region of interest" description="Disordered" evidence="3">
    <location>
        <begin position="916"/>
        <end position="941"/>
    </location>
</feature>
<dbReference type="PROSITE" id="PS50077">
    <property type="entry name" value="HEAT_REPEAT"/>
    <property type="match status" value="2"/>
</dbReference>
<feature type="repeat" description="HEAT" evidence="2">
    <location>
        <begin position="472"/>
        <end position="510"/>
    </location>
</feature>
<evidence type="ECO:0000313" key="4">
    <source>
        <dbReference type="EMBL" id="ETW85756.1"/>
    </source>
</evidence>
<dbReference type="RefSeq" id="XP_009542584.1">
    <property type="nucleotide sequence ID" value="XM_009544289.1"/>
</dbReference>
<proteinExistence type="predicted"/>
<feature type="repeat" description="HEAT" evidence="2">
    <location>
        <begin position="626"/>
        <end position="664"/>
    </location>
</feature>
<dbReference type="PANTHER" id="PTHR10648:SF1">
    <property type="entry name" value="SERINE_THREONINE-PROTEIN PHOSPHATASE 4 REGULATORY SUBUNIT 1"/>
    <property type="match status" value="1"/>
</dbReference>
<dbReference type="STRING" id="747525.W4KL18"/>
<accession>W4KL18</accession>
<evidence type="ECO:0000313" key="5">
    <source>
        <dbReference type="Proteomes" id="UP000030671"/>
    </source>
</evidence>
<feature type="region of interest" description="Disordered" evidence="3">
    <location>
        <begin position="218"/>
        <end position="344"/>
    </location>
</feature>
<dbReference type="Proteomes" id="UP000030671">
    <property type="component" value="Unassembled WGS sequence"/>
</dbReference>
<keyword evidence="5" id="KW-1185">Reference proteome</keyword>
<organism evidence="4 5">
    <name type="scientific">Heterobasidion irregulare (strain TC 32-1)</name>
    <dbReference type="NCBI Taxonomy" id="747525"/>
    <lineage>
        <taxon>Eukaryota</taxon>
        <taxon>Fungi</taxon>
        <taxon>Dikarya</taxon>
        <taxon>Basidiomycota</taxon>
        <taxon>Agaricomycotina</taxon>
        <taxon>Agaricomycetes</taxon>
        <taxon>Russulales</taxon>
        <taxon>Bondarzewiaceae</taxon>
        <taxon>Heterobasidion</taxon>
        <taxon>Heterobasidion annosum species complex</taxon>
    </lineage>
</organism>
<dbReference type="InterPro" id="IPR021133">
    <property type="entry name" value="HEAT_type_2"/>
</dbReference>
<reference evidence="4 5" key="1">
    <citation type="journal article" date="2012" name="New Phytol.">
        <title>Insight into trade-off between wood decay and parasitism from the genome of a fungal forest pathogen.</title>
        <authorList>
            <person name="Olson A."/>
            <person name="Aerts A."/>
            <person name="Asiegbu F."/>
            <person name="Belbahri L."/>
            <person name="Bouzid O."/>
            <person name="Broberg A."/>
            <person name="Canback B."/>
            <person name="Coutinho P.M."/>
            <person name="Cullen D."/>
            <person name="Dalman K."/>
            <person name="Deflorio G."/>
            <person name="van Diepen L.T."/>
            <person name="Dunand C."/>
            <person name="Duplessis S."/>
            <person name="Durling M."/>
            <person name="Gonthier P."/>
            <person name="Grimwood J."/>
            <person name="Fossdal C.G."/>
            <person name="Hansson D."/>
            <person name="Henrissat B."/>
            <person name="Hietala A."/>
            <person name="Himmelstrand K."/>
            <person name="Hoffmeister D."/>
            <person name="Hogberg N."/>
            <person name="James T.Y."/>
            <person name="Karlsson M."/>
            <person name="Kohler A."/>
            <person name="Kues U."/>
            <person name="Lee Y.H."/>
            <person name="Lin Y.C."/>
            <person name="Lind M."/>
            <person name="Lindquist E."/>
            <person name="Lombard V."/>
            <person name="Lucas S."/>
            <person name="Lunden K."/>
            <person name="Morin E."/>
            <person name="Murat C."/>
            <person name="Park J."/>
            <person name="Raffaello T."/>
            <person name="Rouze P."/>
            <person name="Salamov A."/>
            <person name="Schmutz J."/>
            <person name="Solheim H."/>
            <person name="Stahlberg J."/>
            <person name="Velez H."/>
            <person name="de Vries R.P."/>
            <person name="Wiebenga A."/>
            <person name="Woodward S."/>
            <person name="Yakovlev I."/>
            <person name="Garbelotto M."/>
            <person name="Martin F."/>
            <person name="Grigoriev I.V."/>
            <person name="Stenlid J."/>
        </authorList>
    </citation>
    <scope>NUCLEOTIDE SEQUENCE [LARGE SCALE GENOMIC DNA]</scope>
    <source>
        <strain evidence="4 5">TC 32-1</strain>
    </source>
</reference>
<sequence length="941" mass="101571">MCFDDEGLSPLEKIYLFSRSQAVFHKVYIAHELPSILPQVTPLEAVEYVLPLLNGLATDEDEAVKEALASQLVPIILWFTSVRPSPLLPAHASPDTRRRSFSQNCRLTPDEFPDLAAEPTPLPVQSFTPIIGTLLLARSVPVGAAARFAVVDILRRVREAPEPGRQTLFGDAERRLLEQEILHQVVIGIGRLDILDEGEGDEPMADAEQSGGWVDEEQAFSMPPAPDSSALIPPLNLFSPPLPPPSDPLPAFPPPLDWSSSSEDAISSHPPPSIASTFSDTPPALSPPDETSQSPSPPYPPSPVPSGDSRDREFSFFDAKSQDPPKDSMPEGWQPASPHVMDISLPLPTDSVEWAPAMLDSTESSLAGTEGLSSDSVGSGDMTLMDVDPDPGMDAEAIVDASEQAAIGRLSSMSLMAAVSAGGYLDDDTSAAFVIEVERVGRDPIPWVRKETSYALGALAKVVPVEIVIISLLPLFESLCTDSHWHVRHSALFALPAILPRLQPHHRRTLALDTLLPLARDASPSVRLRVLEALGEVMYTFRDDPGGPPDELLRLFIGSEVRPLSPVDWHDGTPAASISEPMSSRPLPSQEQDTDWYFDGSARALICAFNYPAVALTLGRGRWSELRPLYLRLGQEPGAKVRTTLAASAGEMARILGPENAARDVVPLWRAAVFASEGEVRMKAVEAVEALVRVVDEKAREVVVRALDESWVARALGGWRERQGVAKGLAVLVEVIGDCAIEVVRSLVRRALVDEVAVVREAGVSVVPSILRALARYPVEQHKMGADICSLAQAPVFRRRMTFVACFQSIITSEGGETVLADEQFWECFAALADDPIVDVRIGVARLVGILYGRLFSDAHSAPPRLEALAQRLREDSAREVVSYVPLPAPGAPVPAVVVPLSASVDEELNASSFATFSRPPPVLDGSGNSHADLVSQKTQA</sequence>
<feature type="compositionally biased region" description="Polar residues" evidence="3">
    <location>
        <begin position="580"/>
        <end position="591"/>
    </location>
</feature>
<dbReference type="InterPro" id="IPR000357">
    <property type="entry name" value="HEAT"/>
</dbReference>